<accession>A0ABZ2N4A1</accession>
<dbReference type="Gene3D" id="1.10.287.130">
    <property type="match status" value="1"/>
</dbReference>
<dbReference type="RefSeq" id="WP_338750407.1">
    <property type="nucleotide sequence ID" value="NZ_CP147404.1"/>
</dbReference>
<dbReference type="Pfam" id="PF14689">
    <property type="entry name" value="SPOB_a"/>
    <property type="match status" value="1"/>
</dbReference>
<dbReference type="InterPro" id="IPR016122">
    <property type="entry name" value="SpoOB_C"/>
</dbReference>
<sequence length="180" mass="21521">MMKNENWTVIRAMRHARHDWMNQIQLIKGFMALGKLEEAERVIETTILQARQEAHLFNLCLPNFAEQLLTFNWEEHSFQLEYEVLEHEISVNIHDELLSEWIDSLFHLIERHIEKYADNLLCLSINKVDEGLRFFFEFSGIIQNEHLLLDDIKSQLEASHVQQWKIHEHSSKELLFEVVL</sequence>
<evidence type="ECO:0000256" key="2">
    <source>
        <dbReference type="ARBA" id="ARBA00022679"/>
    </source>
</evidence>
<keyword evidence="1" id="KW-0597">Phosphoprotein</keyword>
<keyword evidence="6" id="KW-1185">Reference proteome</keyword>
<dbReference type="Gene3D" id="3.30.565.30">
    <property type="entry name" value="Sporulation initiation phosphotransferase B (SpoOB), C-terminal domain"/>
    <property type="match status" value="1"/>
</dbReference>
<dbReference type="SMART" id="SM01317">
    <property type="entry name" value="SPOB_ab"/>
    <property type="match status" value="1"/>
</dbReference>
<evidence type="ECO:0000256" key="3">
    <source>
        <dbReference type="ARBA" id="ARBA00022777"/>
    </source>
</evidence>
<evidence type="ECO:0000256" key="1">
    <source>
        <dbReference type="ARBA" id="ARBA00022553"/>
    </source>
</evidence>
<keyword evidence="3" id="KW-0418">Kinase</keyword>
<proteinExistence type="predicted"/>
<dbReference type="EMBL" id="CP147404">
    <property type="protein sequence ID" value="WXB92175.1"/>
    <property type="molecule type" value="Genomic_DNA"/>
</dbReference>
<dbReference type="InterPro" id="IPR037100">
    <property type="entry name" value="Spo0B_C_sf"/>
</dbReference>
<organism evidence="5 6">
    <name type="scientific">Bacillus kandeliae</name>
    <dbReference type="NCBI Taxonomy" id="3129297"/>
    <lineage>
        <taxon>Bacteria</taxon>
        <taxon>Bacillati</taxon>
        <taxon>Bacillota</taxon>
        <taxon>Bacilli</taxon>
        <taxon>Bacillales</taxon>
        <taxon>Bacillaceae</taxon>
        <taxon>Bacillus</taxon>
    </lineage>
</organism>
<feature type="domain" description="Sporulation initiation phosphotransferase B C-terminal" evidence="4">
    <location>
        <begin position="61"/>
        <end position="176"/>
    </location>
</feature>
<evidence type="ECO:0000259" key="4">
    <source>
        <dbReference type="SMART" id="SM01317"/>
    </source>
</evidence>
<name>A0ABZ2N4A1_9BACI</name>
<dbReference type="InterPro" id="IPR016120">
    <property type="entry name" value="Sig_transdc_His_kin_SpoOB"/>
</dbReference>
<reference evidence="5 6" key="1">
    <citation type="submission" date="2024-02" db="EMBL/GenBank/DDBJ databases">
        <title>Seven novel Bacillus-like species.</title>
        <authorList>
            <person name="Liu G."/>
        </authorList>
    </citation>
    <scope>NUCLEOTIDE SEQUENCE [LARGE SCALE GENOMIC DNA]</scope>
    <source>
        <strain evidence="5 6">FJAT-52991</strain>
    </source>
</reference>
<protein>
    <submittedName>
        <fullName evidence="5">Spo0B C-terminal domain-containing protein</fullName>
    </submittedName>
</protein>
<evidence type="ECO:0000313" key="5">
    <source>
        <dbReference type="EMBL" id="WXB92175.1"/>
    </source>
</evidence>
<dbReference type="Pfam" id="PF14682">
    <property type="entry name" value="SPOB_ab"/>
    <property type="match status" value="1"/>
</dbReference>
<keyword evidence="2" id="KW-0808">Transferase</keyword>
<dbReference type="InterPro" id="IPR039506">
    <property type="entry name" value="SPOB_a"/>
</dbReference>
<dbReference type="Proteomes" id="UP001387364">
    <property type="component" value="Chromosome"/>
</dbReference>
<evidence type="ECO:0000313" key="6">
    <source>
        <dbReference type="Proteomes" id="UP001387364"/>
    </source>
</evidence>
<gene>
    <name evidence="5" type="ORF">WDJ61_13045</name>
</gene>
<dbReference type="SUPFAM" id="SSF55890">
    <property type="entry name" value="Sporulation response regulatory protein Spo0B"/>
    <property type="match status" value="1"/>
</dbReference>